<evidence type="ECO:0000313" key="5">
    <source>
        <dbReference type="Proteomes" id="UP000595437"/>
    </source>
</evidence>
<dbReference type="Proteomes" id="UP000595437">
    <property type="component" value="Chromosome 2"/>
</dbReference>
<proteinExistence type="predicted"/>
<evidence type="ECO:0000256" key="1">
    <source>
        <dbReference type="ARBA" id="ARBA00023054"/>
    </source>
</evidence>
<feature type="region of interest" description="Disordered" evidence="2">
    <location>
        <begin position="1"/>
        <end position="51"/>
    </location>
</feature>
<sequence length="220" mass="24622">VEGLQENISRLKNDIKEAKGRGDERERQQREELQNMEEKLKSSTHEAETTETKLSLMESVIHKLKCGTEVLYNAADCRSTPILCLMTGKEESLPSPGMDPESFINENNIIMYLDIIYERVVELKGIEQYMDLRGRKASTTGHNASSALRKIQAIGKSHLSNGQGPRKLSKLLSSIQTFTDDGIIAGDKAILSEDQESRPLICLLLKPEHSPSARGSERRI</sequence>
<feature type="compositionally biased region" description="Basic and acidic residues" evidence="2">
    <location>
        <begin position="9"/>
        <end position="51"/>
    </location>
</feature>
<dbReference type="PANTHER" id="PTHR21694:SF18">
    <property type="entry name" value="COILED-COIL DOMAIN-CONTAINING PROTEIN 63"/>
    <property type="match status" value="1"/>
</dbReference>
<dbReference type="PANTHER" id="PTHR21694">
    <property type="entry name" value="COILED-COIL DOMAIN-CONTAINING PROTEIN 63"/>
    <property type="match status" value="1"/>
</dbReference>
<evidence type="ECO:0000313" key="4">
    <source>
        <dbReference type="EMBL" id="QQP57798.1"/>
    </source>
</evidence>
<dbReference type="InterPro" id="IPR051876">
    <property type="entry name" value="ODA-DC/CCD"/>
</dbReference>
<evidence type="ECO:0000259" key="3">
    <source>
        <dbReference type="Pfam" id="PF21773"/>
    </source>
</evidence>
<name>A0A7T8QWQ5_CALRO</name>
<reference evidence="5" key="1">
    <citation type="submission" date="2021-01" db="EMBL/GenBank/DDBJ databases">
        <title>Caligus Genome Assembly.</title>
        <authorList>
            <person name="Gallardo-Escarate C."/>
        </authorList>
    </citation>
    <scope>NUCLEOTIDE SEQUENCE [LARGE SCALE GENOMIC DNA]</scope>
</reference>
<dbReference type="InterPro" id="IPR049258">
    <property type="entry name" value="ODAD1_CC"/>
</dbReference>
<gene>
    <name evidence="4" type="ORF">FKW44_002909</name>
</gene>
<dbReference type="AlphaFoldDB" id="A0A7T8QWQ5"/>
<feature type="domain" description="ODAD1 central coiled coil region" evidence="3">
    <location>
        <begin position="1"/>
        <end position="84"/>
    </location>
</feature>
<keyword evidence="1" id="KW-0175">Coiled coil</keyword>
<dbReference type="Pfam" id="PF21773">
    <property type="entry name" value="ODAD1_CC"/>
    <property type="match status" value="1"/>
</dbReference>
<dbReference type="EMBL" id="CP045891">
    <property type="protein sequence ID" value="QQP57798.1"/>
    <property type="molecule type" value="Genomic_DNA"/>
</dbReference>
<dbReference type="OrthoDB" id="6766775at2759"/>
<feature type="non-terminal residue" evidence="4">
    <location>
        <position position="1"/>
    </location>
</feature>
<protein>
    <recommendedName>
        <fullName evidence="3">ODAD1 central coiled coil region domain-containing protein</fullName>
    </recommendedName>
</protein>
<organism evidence="4 5">
    <name type="scientific">Caligus rogercresseyi</name>
    <name type="common">Sea louse</name>
    <dbReference type="NCBI Taxonomy" id="217165"/>
    <lineage>
        <taxon>Eukaryota</taxon>
        <taxon>Metazoa</taxon>
        <taxon>Ecdysozoa</taxon>
        <taxon>Arthropoda</taxon>
        <taxon>Crustacea</taxon>
        <taxon>Multicrustacea</taxon>
        <taxon>Hexanauplia</taxon>
        <taxon>Copepoda</taxon>
        <taxon>Siphonostomatoida</taxon>
        <taxon>Caligidae</taxon>
        <taxon>Caligus</taxon>
    </lineage>
</organism>
<evidence type="ECO:0000256" key="2">
    <source>
        <dbReference type="SAM" id="MobiDB-lite"/>
    </source>
</evidence>
<accession>A0A7T8QWQ5</accession>
<keyword evidence="5" id="KW-1185">Reference proteome</keyword>